<protein>
    <submittedName>
        <fullName evidence="1">Uncharacterized protein</fullName>
    </submittedName>
</protein>
<dbReference type="GeneID" id="30320201"/>
<gene>
    <name evidence="1" type="ORF">NCTC12965_07400</name>
</gene>
<organism evidence="1">
    <name type="scientific">Serratia fonticola</name>
    <dbReference type="NCBI Taxonomy" id="47917"/>
    <lineage>
        <taxon>Bacteria</taxon>
        <taxon>Pseudomonadati</taxon>
        <taxon>Pseudomonadota</taxon>
        <taxon>Gammaproteobacteria</taxon>
        <taxon>Enterobacterales</taxon>
        <taxon>Yersiniaceae</taxon>
        <taxon>Serratia</taxon>
    </lineage>
</organism>
<dbReference type="SUPFAM" id="SSF52172">
    <property type="entry name" value="CheY-like"/>
    <property type="match status" value="1"/>
</dbReference>
<dbReference type="KEGG" id="sfw:WN53_08495"/>
<accession>A0A0F7D1K9</accession>
<dbReference type="RefSeq" id="WP_024483216.1">
    <property type="nucleotide sequence ID" value="NZ_CAMKUH010000007.1"/>
</dbReference>
<dbReference type="EMBL" id="CABEEZ010000144">
    <property type="protein sequence ID" value="VTR57531.1"/>
    <property type="molecule type" value="Genomic_DNA"/>
</dbReference>
<dbReference type="InterPro" id="IPR011006">
    <property type="entry name" value="CheY-like_superfamily"/>
</dbReference>
<reference evidence="1" key="1">
    <citation type="submission" date="2019-05" db="EMBL/GenBank/DDBJ databases">
        <authorList>
            <consortium name="Pathogen Informatics"/>
        </authorList>
    </citation>
    <scope>NUCLEOTIDE SEQUENCE [LARGE SCALE GENOMIC DNA]</scope>
    <source>
        <strain evidence="1">NCTC12965</strain>
    </source>
</reference>
<name>A0A0F7D1K9_SERFO</name>
<sequence>MKILLIEDDSYKANAICNFLSEGLHIANVVWKESLSSGTFELLDNTGYNLILLDMSMPSYDVSDKDPAGGIPESYAGEDFLAQMTILDIDVPVIVVTQFDKFDEGDDSFSLESLDKRLLEKHSDIYFGAIYFRSTSNEWKTNLKIKIEEVLK</sequence>
<proteinExistence type="predicted"/>
<evidence type="ECO:0000313" key="1">
    <source>
        <dbReference type="EMBL" id="VTR57531.1"/>
    </source>
</evidence>
<dbReference type="AlphaFoldDB" id="A0A0F7D1K9"/>
<dbReference type="Gene3D" id="3.40.50.2300">
    <property type="match status" value="1"/>
</dbReference>